<proteinExistence type="predicted"/>
<feature type="domain" description="DUF2087" evidence="1">
    <location>
        <begin position="174"/>
        <end position="239"/>
    </location>
</feature>
<gene>
    <name evidence="2" type="ORF">CD29_07025</name>
</gene>
<evidence type="ECO:0000259" key="1">
    <source>
        <dbReference type="Pfam" id="PF09860"/>
    </source>
</evidence>
<organism evidence="2 3">
    <name type="scientific">Ureibacillus manganicus DSM 26584</name>
    <dbReference type="NCBI Taxonomy" id="1384049"/>
    <lineage>
        <taxon>Bacteria</taxon>
        <taxon>Bacillati</taxon>
        <taxon>Bacillota</taxon>
        <taxon>Bacilli</taxon>
        <taxon>Bacillales</taxon>
        <taxon>Caryophanaceae</taxon>
        <taxon>Ureibacillus</taxon>
    </lineage>
</organism>
<protein>
    <submittedName>
        <fullName evidence="2">Transcriptional regulator</fullName>
    </submittedName>
</protein>
<keyword evidence="3" id="KW-1185">Reference proteome</keyword>
<reference evidence="2 3" key="1">
    <citation type="submission" date="2014-02" db="EMBL/GenBank/DDBJ databases">
        <title>Draft genome sequence of Lysinibacillus manganicus DSM 26584T.</title>
        <authorList>
            <person name="Zhang F."/>
            <person name="Wang G."/>
            <person name="Zhang L."/>
        </authorList>
    </citation>
    <scope>NUCLEOTIDE SEQUENCE [LARGE SCALE GENOMIC DNA]</scope>
    <source>
        <strain evidence="2 3">DSM 26584</strain>
    </source>
</reference>
<accession>A0A0A3I9H0</accession>
<dbReference type="RefSeq" id="WP_036184475.1">
    <property type="nucleotide sequence ID" value="NZ_AVDA01000006.1"/>
</dbReference>
<dbReference type="Pfam" id="PF09860">
    <property type="entry name" value="DUF2087"/>
    <property type="match status" value="1"/>
</dbReference>
<evidence type="ECO:0000313" key="3">
    <source>
        <dbReference type="Proteomes" id="UP000030416"/>
    </source>
</evidence>
<name>A0A0A3I9H0_9BACL</name>
<sequence length="242" mass="28764">MNIQNLSIEDLAKGYQFQDYEYHCLFCSEKYHSDEIYPYEEKLLTAEGRMKRHILSHHESPFHAILQLDKKTTGLTDVQLEMLQHFYEQTPDQEIVDRSNVKSISTVRQHRFKLREKERQAKFFLALMQFVNDPEKYMIHKGAKQVDERYSIEQEDREKVLKTYFKSGLDGGIDAIPSKEKKKLIILQHILKRFEVGISYTEKEVNTILKTVNADYVSLRRHLIEYGFMDRSNDGASYWIKE</sequence>
<dbReference type="AlphaFoldDB" id="A0A0A3I9H0"/>
<dbReference type="eggNOG" id="COG3860">
    <property type="taxonomic scope" value="Bacteria"/>
</dbReference>
<dbReference type="InterPro" id="IPR018656">
    <property type="entry name" value="DUF2087"/>
</dbReference>
<dbReference type="Proteomes" id="UP000030416">
    <property type="component" value="Unassembled WGS sequence"/>
</dbReference>
<dbReference type="EMBL" id="JPVN01000006">
    <property type="protein sequence ID" value="KGR79433.1"/>
    <property type="molecule type" value="Genomic_DNA"/>
</dbReference>
<evidence type="ECO:0000313" key="2">
    <source>
        <dbReference type="EMBL" id="KGR79433.1"/>
    </source>
</evidence>
<dbReference type="OrthoDB" id="9789954at2"/>
<comment type="caution">
    <text evidence="2">The sequence shown here is derived from an EMBL/GenBank/DDBJ whole genome shotgun (WGS) entry which is preliminary data.</text>
</comment>